<dbReference type="CDD" id="cd01948">
    <property type="entry name" value="EAL"/>
    <property type="match status" value="1"/>
</dbReference>
<dbReference type="PROSITE" id="PS50112">
    <property type="entry name" value="PAS"/>
    <property type="match status" value="1"/>
</dbReference>
<dbReference type="NCBIfam" id="TIGR00229">
    <property type="entry name" value="sensory_box"/>
    <property type="match status" value="1"/>
</dbReference>
<dbReference type="SMART" id="SM00086">
    <property type="entry name" value="PAC"/>
    <property type="match status" value="1"/>
</dbReference>
<dbReference type="SMART" id="SM00267">
    <property type="entry name" value="GGDEF"/>
    <property type="match status" value="1"/>
</dbReference>
<dbReference type="PANTHER" id="PTHR44757:SF4">
    <property type="entry name" value="DIGUANYLATE CYCLASE DGCE-RELATED"/>
    <property type="match status" value="1"/>
</dbReference>
<keyword evidence="2" id="KW-0812">Transmembrane</keyword>
<dbReference type="InterPro" id="IPR001633">
    <property type="entry name" value="EAL_dom"/>
</dbReference>
<organism evidence="8 9">
    <name type="scientific">Sedimenticola selenatireducens</name>
    <dbReference type="NCBI Taxonomy" id="191960"/>
    <lineage>
        <taxon>Bacteria</taxon>
        <taxon>Pseudomonadati</taxon>
        <taxon>Pseudomonadota</taxon>
        <taxon>Gammaproteobacteria</taxon>
        <taxon>Chromatiales</taxon>
        <taxon>Sedimenticolaceae</taxon>
        <taxon>Sedimenticola</taxon>
    </lineage>
</organism>
<dbReference type="InterPro" id="IPR052155">
    <property type="entry name" value="Biofilm_reg_signaling"/>
</dbReference>
<protein>
    <recommendedName>
        <fullName evidence="10">EAL domain-containing protein</fullName>
    </recommendedName>
</protein>
<dbReference type="GO" id="GO:0016020">
    <property type="term" value="C:membrane"/>
    <property type="evidence" value="ECO:0007669"/>
    <property type="project" value="InterPro"/>
</dbReference>
<dbReference type="GO" id="GO:0007165">
    <property type="term" value="P:signal transduction"/>
    <property type="evidence" value="ECO:0007669"/>
    <property type="project" value="InterPro"/>
</dbReference>
<dbReference type="PROSITE" id="PS50885">
    <property type="entry name" value="HAMP"/>
    <property type="match status" value="1"/>
</dbReference>
<evidence type="ECO:0008006" key="10">
    <source>
        <dbReference type="Google" id="ProtNLM"/>
    </source>
</evidence>
<dbReference type="SUPFAM" id="SSF55073">
    <property type="entry name" value="Nucleotide cyclase"/>
    <property type="match status" value="1"/>
</dbReference>
<dbReference type="InterPro" id="IPR001610">
    <property type="entry name" value="PAC"/>
</dbReference>
<dbReference type="InterPro" id="IPR000700">
    <property type="entry name" value="PAS-assoc_C"/>
</dbReference>
<feature type="domain" description="PAC" evidence="4">
    <location>
        <begin position="227"/>
        <end position="279"/>
    </location>
</feature>
<dbReference type="CDD" id="cd06225">
    <property type="entry name" value="HAMP"/>
    <property type="match status" value="1"/>
</dbReference>
<evidence type="ECO:0000259" key="5">
    <source>
        <dbReference type="PROSITE" id="PS50883"/>
    </source>
</evidence>
<dbReference type="Gene3D" id="6.10.340.10">
    <property type="match status" value="1"/>
</dbReference>
<dbReference type="Gene3D" id="3.30.70.270">
    <property type="match status" value="1"/>
</dbReference>
<dbReference type="PROSITE" id="PS50113">
    <property type="entry name" value="PAC"/>
    <property type="match status" value="1"/>
</dbReference>
<dbReference type="PROSITE" id="PS50887">
    <property type="entry name" value="GGDEF"/>
    <property type="match status" value="1"/>
</dbReference>
<evidence type="ECO:0000313" key="8">
    <source>
        <dbReference type="EMBL" id="PLX60739.1"/>
    </source>
</evidence>
<gene>
    <name evidence="8" type="ORF">C0630_15005</name>
</gene>
<dbReference type="Gene3D" id="3.30.450.20">
    <property type="entry name" value="PAS domain"/>
    <property type="match status" value="1"/>
</dbReference>
<dbReference type="Pfam" id="PF13682">
    <property type="entry name" value="CZB"/>
    <property type="match status" value="1"/>
</dbReference>
<dbReference type="InterPro" id="IPR025991">
    <property type="entry name" value="Chemoreceptor_zinc-bind_dom"/>
</dbReference>
<dbReference type="AlphaFoldDB" id="A0A2N6CU99"/>
<dbReference type="InterPro" id="IPR035965">
    <property type="entry name" value="PAS-like_dom_sf"/>
</dbReference>
<evidence type="ECO:0000259" key="6">
    <source>
        <dbReference type="PROSITE" id="PS50885"/>
    </source>
</evidence>
<dbReference type="NCBIfam" id="TIGR00254">
    <property type="entry name" value="GGDEF"/>
    <property type="match status" value="1"/>
</dbReference>
<dbReference type="CDD" id="cd01949">
    <property type="entry name" value="GGDEF"/>
    <property type="match status" value="1"/>
</dbReference>
<evidence type="ECO:0000256" key="1">
    <source>
        <dbReference type="ARBA" id="ARBA00001946"/>
    </source>
</evidence>
<comment type="cofactor">
    <cofactor evidence="1">
        <name>Mg(2+)</name>
        <dbReference type="ChEBI" id="CHEBI:18420"/>
    </cofactor>
</comment>
<dbReference type="InterPro" id="IPR000014">
    <property type="entry name" value="PAS"/>
</dbReference>
<evidence type="ECO:0000313" key="9">
    <source>
        <dbReference type="Proteomes" id="UP000235015"/>
    </source>
</evidence>
<dbReference type="PANTHER" id="PTHR44757">
    <property type="entry name" value="DIGUANYLATE CYCLASE DGCP"/>
    <property type="match status" value="1"/>
</dbReference>
<dbReference type="CDD" id="cd00130">
    <property type="entry name" value="PAS"/>
    <property type="match status" value="1"/>
</dbReference>
<evidence type="ECO:0000256" key="2">
    <source>
        <dbReference type="SAM" id="Phobius"/>
    </source>
</evidence>
<dbReference type="SMART" id="SM00052">
    <property type="entry name" value="EAL"/>
    <property type="match status" value="1"/>
</dbReference>
<dbReference type="Pfam" id="PF00989">
    <property type="entry name" value="PAS"/>
    <property type="match status" value="1"/>
</dbReference>
<reference evidence="8 9" key="1">
    <citation type="submission" date="2017-11" db="EMBL/GenBank/DDBJ databases">
        <title>Genome-resolved metagenomics identifies genetic mobility, metabolic interactions, and unexpected diversity in perchlorate-reducing communities.</title>
        <authorList>
            <person name="Barnum T.P."/>
            <person name="Figueroa I.A."/>
            <person name="Carlstrom C.I."/>
            <person name="Lucas L.N."/>
            <person name="Engelbrektson A.L."/>
            <person name="Coates J.D."/>
        </authorList>
    </citation>
    <scope>NUCLEOTIDE SEQUENCE [LARGE SCALE GENOMIC DNA]</scope>
    <source>
        <strain evidence="8">BM301</strain>
    </source>
</reference>
<dbReference type="Proteomes" id="UP000235015">
    <property type="component" value="Unassembled WGS sequence"/>
</dbReference>
<dbReference type="InterPro" id="IPR035919">
    <property type="entry name" value="EAL_sf"/>
</dbReference>
<evidence type="ECO:0000259" key="4">
    <source>
        <dbReference type="PROSITE" id="PS50113"/>
    </source>
</evidence>
<dbReference type="SMART" id="SM00091">
    <property type="entry name" value="PAS"/>
    <property type="match status" value="1"/>
</dbReference>
<keyword evidence="2" id="KW-1133">Transmembrane helix</keyword>
<dbReference type="Pfam" id="PF00563">
    <property type="entry name" value="EAL"/>
    <property type="match status" value="1"/>
</dbReference>
<feature type="domain" description="PAS" evidence="3">
    <location>
        <begin position="148"/>
        <end position="222"/>
    </location>
</feature>
<feature type="transmembrane region" description="Helical" evidence="2">
    <location>
        <begin position="67"/>
        <end position="85"/>
    </location>
</feature>
<dbReference type="EMBL" id="PKUN01000023">
    <property type="protein sequence ID" value="PLX60739.1"/>
    <property type="molecule type" value="Genomic_DNA"/>
</dbReference>
<comment type="caution">
    <text evidence="8">The sequence shown here is derived from an EMBL/GenBank/DDBJ whole genome shotgun (WGS) entry which is preliminary data.</text>
</comment>
<accession>A0A2N6CU99</accession>
<dbReference type="GO" id="GO:0006355">
    <property type="term" value="P:regulation of DNA-templated transcription"/>
    <property type="evidence" value="ECO:0007669"/>
    <property type="project" value="InterPro"/>
</dbReference>
<dbReference type="InterPro" id="IPR003660">
    <property type="entry name" value="HAMP_dom"/>
</dbReference>
<feature type="domain" description="HAMP" evidence="6">
    <location>
        <begin position="86"/>
        <end position="137"/>
    </location>
</feature>
<dbReference type="SUPFAM" id="SSF141868">
    <property type="entry name" value="EAL domain-like"/>
    <property type="match status" value="1"/>
</dbReference>
<evidence type="ECO:0000259" key="3">
    <source>
        <dbReference type="PROSITE" id="PS50112"/>
    </source>
</evidence>
<dbReference type="GO" id="GO:0003824">
    <property type="term" value="F:catalytic activity"/>
    <property type="evidence" value="ECO:0007669"/>
    <property type="project" value="UniProtKB-ARBA"/>
</dbReference>
<feature type="domain" description="EAL" evidence="5">
    <location>
        <begin position="453"/>
        <end position="708"/>
    </location>
</feature>
<dbReference type="InterPro" id="IPR013767">
    <property type="entry name" value="PAS_fold"/>
</dbReference>
<dbReference type="InterPro" id="IPR000160">
    <property type="entry name" value="GGDEF_dom"/>
</dbReference>
<dbReference type="InterPro" id="IPR029787">
    <property type="entry name" value="Nucleotide_cyclase"/>
</dbReference>
<evidence type="ECO:0000259" key="7">
    <source>
        <dbReference type="PROSITE" id="PS50887"/>
    </source>
</evidence>
<proteinExistence type="predicted"/>
<dbReference type="Gene3D" id="1.20.120.30">
    <property type="entry name" value="Aspartate receptor, ligand-binding domain"/>
    <property type="match status" value="1"/>
</dbReference>
<feature type="domain" description="GGDEF" evidence="7">
    <location>
        <begin position="311"/>
        <end position="444"/>
    </location>
</feature>
<dbReference type="PROSITE" id="PS50883">
    <property type="entry name" value="EAL"/>
    <property type="match status" value="1"/>
</dbReference>
<dbReference type="FunFam" id="3.30.70.270:FF:000001">
    <property type="entry name" value="Diguanylate cyclase domain protein"/>
    <property type="match status" value="1"/>
</dbReference>
<dbReference type="STRING" id="1111735.GCA_000428045_02014"/>
<dbReference type="RefSeq" id="WP_273440377.1">
    <property type="nucleotide sequence ID" value="NZ_PKUN01000023.1"/>
</dbReference>
<keyword evidence="2" id="KW-0472">Membrane</keyword>
<dbReference type="Gene3D" id="3.20.20.450">
    <property type="entry name" value="EAL domain"/>
    <property type="match status" value="1"/>
</dbReference>
<sequence length="851" mass="94440">MGRGQLIAKTVPTTQTVPSWFIRLSGIKGCEHRQQVQSGGADYGELILHCDATLPQTETWQRALNRVATLGGVIMVLFIILALTLRTSLVALTQLVDAYRRFLKDHHTRVAVGGAREIQQLGSAFNAMADEVEATLKALAEAQGRLQKEAELNHVTLMSIGDGVITTDPAGLVTQMNPVAEQLTGWPVMEAVQQPLTEVFHIVQEGTRETAINPIFRLAEANTVTALETHMRLIARDGSETPIEDSAAPILRENGDIIGYVLVLSDVSEKKALQKKIGWQATHDALTKLPNRALLADRLNQAVARNDRSQLLLAVGLLDLDEFKPVNDRLGHACGDQLLKLATARMLETLRATDTLARLGGDEFVLVLSDLTSLDEAETIFGRLLDRLAEPYTLDGEVAQLTASLGFTLYPLDQTDPDTLLRHADEAMYTAKHSGRNRYQLFDAQHDQKRQARQEQTKEIRLALAAGEFELFYQPKVDMRQGRVTGFEALARWRHPQRGIVPPGEFLHHMEDNELGSKLGRFVLDTALGRVAEWRRAGLNDWSVAVNIAPQHFTAPHFLDDLKDAIARHPDVPPQCLELEIVESAAIADLHHAARVIAACHELGIRLALDDFGVGYASLSYLKRLPVDVLKIDQSFVRDVLDDPGDLAVVEAVITLSTLFGRDVVAEGVEVAEQGVLLLRLGCHIAQGYGIARPMPADEVAGWAATWQPDPSWALWANTQWEMSDFPLLVAQYDHQRWIKSVLNTLDGGRLSITQQELTNHRACRLGHWYENHGRRRYGHLTTFQEMEPLHAEVHRTGQEILQLKAEGRLAEAETQARYLTELKTRILDSLASLQREVMRTGVGAGKNLPA</sequence>
<dbReference type="SUPFAM" id="SSF55785">
    <property type="entry name" value="PYP-like sensor domain (PAS domain)"/>
    <property type="match status" value="1"/>
</dbReference>
<dbReference type="Pfam" id="PF00990">
    <property type="entry name" value="GGDEF"/>
    <property type="match status" value="1"/>
</dbReference>
<dbReference type="InterPro" id="IPR043128">
    <property type="entry name" value="Rev_trsase/Diguanyl_cyclase"/>
</dbReference>
<name>A0A2N6CU99_9GAMM</name>